<dbReference type="AlphaFoldDB" id="A0A1I7T339"/>
<evidence type="ECO:0000313" key="1">
    <source>
        <dbReference type="Proteomes" id="UP000095282"/>
    </source>
</evidence>
<dbReference type="Proteomes" id="UP000095282">
    <property type="component" value="Unplaced"/>
</dbReference>
<sequence>MDDIFFWKKNGRPSELKDKVRCSLAKYYLSHLKTDSFIMKTIHVSSEMDFYVEPSSSDFHLNIIYSINKNRRWQAESSKIVDLLDQLLKVNHDLKMCLIERVLLKNYSRSSVNFGVCPPRFEEFYPIRTVHYLNDDNEYHQKTTKSAIGQSSSNFSEDEMKYDEGANSRERRDYVVINYNVMRAPNNYMKLLQKKFTPSNYGPRYDWPRAGYWNRLNRGKDMIIDLKYEDFDYLDDEFYEDNNNDDEVSTMGTRAKYYNFEEHLIDNYVIVKIRKRRRRERSL</sequence>
<dbReference type="STRING" id="1561998.A0A1I7T339"/>
<keyword evidence="1" id="KW-1185">Reference proteome</keyword>
<proteinExistence type="predicted"/>
<name>A0A1I7T339_9PELO</name>
<protein>
    <submittedName>
        <fullName evidence="2">Ac57-like protein</fullName>
    </submittedName>
</protein>
<reference evidence="2" key="1">
    <citation type="submission" date="2016-11" db="UniProtKB">
        <authorList>
            <consortium name="WormBaseParasite"/>
        </authorList>
    </citation>
    <scope>IDENTIFICATION</scope>
</reference>
<evidence type="ECO:0000313" key="2">
    <source>
        <dbReference type="WBParaSite" id="Csp11.Scaffold486.g1959.t1"/>
    </source>
</evidence>
<dbReference type="WBParaSite" id="Csp11.Scaffold486.g1959.t1">
    <property type="protein sequence ID" value="Csp11.Scaffold486.g1959.t1"/>
    <property type="gene ID" value="Csp11.Scaffold486.g1959"/>
</dbReference>
<dbReference type="eggNOG" id="ENOG502RT6U">
    <property type="taxonomic scope" value="Eukaryota"/>
</dbReference>
<accession>A0A1I7T339</accession>
<organism evidence="1 2">
    <name type="scientific">Caenorhabditis tropicalis</name>
    <dbReference type="NCBI Taxonomy" id="1561998"/>
    <lineage>
        <taxon>Eukaryota</taxon>
        <taxon>Metazoa</taxon>
        <taxon>Ecdysozoa</taxon>
        <taxon>Nematoda</taxon>
        <taxon>Chromadorea</taxon>
        <taxon>Rhabditida</taxon>
        <taxon>Rhabditina</taxon>
        <taxon>Rhabditomorpha</taxon>
        <taxon>Rhabditoidea</taxon>
        <taxon>Rhabditidae</taxon>
        <taxon>Peloderinae</taxon>
        <taxon>Caenorhabditis</taxon>
    </lineage>
</organism>